<proteinExistence type="inferred from homology"/>
<comment type="similarity">
    <text evidence="2 6">Belongs to the plant cysteine rich small secretory peptide family. Epidermal patterning factor subfamily.</text>
</comment>
<evidence type="ECO:0000256" key="2">
    <source>
        <dbReference type="ARBA" id="ARBA00008127"/>
    </source>
</evidence>
<comment type="function">
    <text evidence="6">Controls stomatal patterning.</text>
</comment>
<sequence>MKKATERGLGGTEALGSSPPSCRRKCGACLPCAPVQVPAAAARAQLQYANYEPEGWKCQCGSSFYNP</sequence>
<keyword evidence="3 6" id="KW-0964">Secreted</keyword>
<reference evidence="8" key="1">
    <citation type="submission" date="2020-02" db="EMBL/GenBank/DDBJ databases">
        <authorList>
            <person name="Scholz U."/>
            <person name="Mascher M."/>
            <person name="Fiebig A."/>
        </authorList>
    </citation>
    <scope>NUCLEOTIDE SEQUENCE</scope>
</reference>
<dbReference type="PANTHER" id="PTHR33109">
    <property type="entry name" value="EPIDERMAL PATTERNING FACTOR-LIKE PROTEIN 4"/>
    <property type="match status" value="1"/>
</dbReference>
<dbReference type="InterPro" id="IPR039455">
    <property type="entry name" value="EPFL"/>
</dbReference>
<dbReference type="Proteomes" id="UP000663760">
    <property type="component" value="Chromosome 9"/>
</dbReference>
<dbReference type="PANTHER" id="PTHR33109:SF74">
    <property type="entry name" value="EPIDERMAL PATTERNING FACTOR-LIKE PROTEIN"/>
    <property type="match status" value="1"/>
</dbReference>
<evidence type="ECO:0000313" key="8">
    <source>
        <dbReference type="EMBL" id="CAA7402902.1"/>
    </source>
</evidence>
<dbReference type="GO" id="GO:0010052">
    <property type="term" value="P:guard cell differentiation"/>
    <property type="evidence" value="ECO:0007669"/>
    <property type="project" value="UniProtKB-UniRule"/>
</dbReference>
<evidence type="ECO:0000256" key="6">
    <source>
        <dbReference type="RuleBase" id="RU367102"/>
    </source>
</evidence>
<dbReference type="GO" id="GO:0005576">
    <property type="term" value="C:extracellular region"/>
    <property type="evidence" value="ECO:0007669"/>
    <property type="project" value="UniProtKB-SubCell"/>
</dbReference>
<evidence type="ECO:0000256" key="4">
    <source>
        <dbReference type="ARBA" id="ARBA00022729"/>
    </source>
</evidence>
<keyword evidence="9" id="KW-1185">Reference proteome</keyword>
<evidence type="ECO:0000256" key="5">
    <source>
        <dbReference type="ARBA" id="ARBA00023157"/>
    </source>
</evidence>
<dbReference type="AlphaFoldDB" id="A0A7I8KZH9"/>
<comment type="subcellular location">
    <subcellularLocation>
        <location evidence="1 6">Secreted</location>
    </subcellularLocation>
</comment>
<feature type="region of interest" description="Disordered" evidence="7">
    <location>
        <begin position="1"/>
        <end position="22"/>
    </location>
</feature>
<evidence type="ECO:0000256" key="3">
    <source>
        <dbReference type="ARBA" id="ARBA00022525"/>
    </source>
</evidence>
<dbReference type="Pfam" id="PF17181">
    <property type="entry name" value="EPF"/>
    <property type="match status" value="1"/>
</dbReference>
<organism evidence="8 9">
    <name type="scientific">Spirodela intermedia</name>
    <name type="common">Intermediate duckweed</name>
    <dbReference type="NCBI Taxonomy" id="51605"/>
    <lineage>
        <taxon>Eukaryota</taxon>
        <taxon>Viridiplantae</taxon>
        <taxon>Streptophyta</taxon>
        <taxon>Embryophyta</taxon>
        <taxon>Tracheophyta</taxon>
        <taxon>Spermatophyta</taxon>
        <taxon>Magnoliopsida</taxon>
        <taxon>Liliopsida</taxon>
        <taxon>Araceae</taxon>
        <taxon>Lemnoideae</taxon>
        <taxon>Spirodela</taxon>
    </lineage>
</organism>
<dbReference type="EMBL" id="LR746272">
    <property type="protein sequence ID" value="CAA7402902.1"/>
    <property type="molecule type" value="Genomic_DNA"/>
</dbReference>
<protein>
    <recommendedName>
        <fullName evidence="6">Epidermal patterning factor-like protein</fullName>
    </recommendedName>
</protein>
<accession>A0A7I8KZH9</accession>
<name>A0A7I8KZH9_SPIIN</name>
<evidence type="ECO:0000256" key="1">
    <source>
        <dbReference type="ARBA" id="ARBA00004613"/>
    </source>
</evidence>
<evidence type="ECO:0000256" key="7">
    <source>
        <dbReference type="SAM" id="MobiDB-lite"/>
    </source>
</evidence>
<evidence type="ECO:0000313" key="9">
    <source>
        <dbReference type="Proteomes" id="UP000663760"/>
    </source>
</evidence>
<keyword evidence="5" id="KW-1015">Disulfide bond</keyword>
<keyword evidence="6" id="KW-0217">Developmental protein</keyword>
<keyword evidence="4" id="KW-0732">Signal</keyword>
<gene>
    <name evidence="8" type="ORF">SI8410_09013580</name>
</gene>